<keyword evidence="6 13" id="KW-0418">Kinase</keyword>
<accession>A0ABU2S488</accession>
<feature type="region of interest" description="Disordered" evidence="9">
    <location>
        <begin position="369"/>
        <end position="406"/>
    </location>
</feature>
<dbReference type="Gene3D" id="1.20.5.1930">
    <property type="match status" value="1"/>
</dbReference>
<dbReference type="Pfam" id="PF02518">
    <property type="entry name" value="HATPase_c"/>
    <property type="match status" value="1"/>
</dbReference>
<evidence type="ECO:0000256" key="5">
    <source>
        <dbReference type="ARBA" id="ARBA00022741"/>
    </source>
</evidence>
<dbReference type="InterPro" id="IPR011712">
    <property type="entry name" value="Sig_transdc_His_kin_sub3_dim/P"/>
</dbReference>
<keyword evidence="7" id="KW-0067">ATP-binding</keyword>
<keyword evidence="10" id="KW-1133">Transmembrane helix</keyword>
<proteinExistence type="predicted"/>
<evidence type="ECO:0000256" key="10">
    <source>
        <dbReference type="SAM" id="Phobius"/>
    </source>
</evidence>
<evidence type="ECO:0000256" key="1">
    <source>
        <dbReference type="ARBA" id="ARBA00000085"/>
    </source>
</evidence>
<dbReference type="EC" id="2.7.13.3" evidence="2"/>
<feature type="transmembrane region" description="Helical" evidence="10">
    <location>
        <begin position="15"/>
        <end position="35"/>
    </location>
</feature>
<dbReference type="EMBL" id="JAVREV010000007">
    <property type="protein sequence ID" value="MDT0443799.1"/>
    <property type="molecule type" value="Genomic_DNA"/>
</dbReference>
<gene>
    <name evidence="13" type="ORF">RM779_14545</name>
</gene>
<keyword evidence="10" id="KW-0472">Membrane</keyword>
<dbReference type="SUPFAM" id="SSF55874">
    <property type="entry name" value="ATPase domain of HSP90 chaperone/DNA topoisomerase II/histidine kinase"/>
    <property type="match status" value="1"/>
</dbReference>
<dbReference type="Proteomes" id="UP001183615">
    <property type="component" value="Unassembled WGS sequence"/>
</dbReference>
<evidence type="ECO:0000256" key="2">
    <source>
        <dbReference type="ARBA" id="ARBA00012438"/>
    </source>
</evidence>
<dbReference type="Gene3D" id="3.30.565.10">
    <property type="entry name" value="Histidine kinase-like ATPase, C-terminal domain"/>
    <property type="match status" value="1"/>
</dbReference>
<keyword evidence="8" id="KW-0902">Two-component regulatory system</keyword>
<protein>
    <recommendedName>
        <fullName evidence="2">histidine kinase</fullName>
        <ecNumber evidence="2">2.7.13.3</ecNumber>
    </recommendedName>
</protein>
<dbReference type="PANTHER" id="PTHR24421:SF10">
    <property type="entry name" value="NITRATE_NITRITE SENSOR PROTEIN NARQ"/>
    <property type="match status" value="1"/>
</dbReference>
<keyword evidence="4" id="KW-0808">Transferase</keyword>
<evidence type="ECO:0000256" key="8">
    <source>
        <dbReference type="ARBA" id="ARBA00023012"/>
    </source>
</evidence>
<comment type="caution">
    <text evidence="13">The sequence shown here is derived from an EMBL/GenBank/DDBJ whole genome shotgun (WGS) entry which is preliminary data.</text>
</comment>
<evidence type="ECO:0000256" key="7">
    <source>
        <dbReference type="ARBA" id="ARBA00022840"/>
    </source>
</evidence>
<dbReference type="InterPro" id="IPR003594">
    <property type="entry name" value="HATPase_dom"/>
</dbReference>
<evidence type="ECO:0000256" key="4">
    <source>
        <dbReference type="ARBA" id="ARBA00022679"/>
    </source>
</evidence>
<evidence type="ECO:0000256" key="3">
    <source>
        <dbReference type="ARBA" id="ARBA00022553"/>
    </source>
</evidence>
<dbReference type="Pfam" id="PF07730">
    <property type="entry name" value="HisKA_3"/>
    <property type="match status" value="1"/>
</dbReference>
<organism evidence="13 14">
    <name type="scientific">Streptomyces johnsoniae</name>
    <dbReference type="NCBI Taxonomy" id="3075532"/>
    <lineage>
        <taxon>Bacteria</taxon>
        <taxon>Bacillati</taxon>
        <taxon>Actinomycetota</taxon>
        <taxon>Actinomycetes</taxon>
        <taxon>Kitasatosporales</taxon>
        <taxon>Streptomycetaceae</taxon>
        <taxon>Streptomyces</taxon>
    </lineage>
</organism>
<keyword evidence="5" id="KW-0547">Nucleotide-binding</keyword>
<keyword evidence="14" id="KW-1185">Reference proteome</keyword>
<feature type="domain" description="Histidine kinase/HSP90-like ATPase" evidence="11">
    <location>
        <begin position="302"/>
        <end position="390"/>
    </location>
</feature>
<sequence length="406" mass="42263">MWTPGINGDRPRHAWLREGVITAVALAMYLIGGAIDPDVGVAAPPPAPAFLLAAVSCAVLPPRHRLPRTAVAVTAGCGVLAPPLGLDFNPLLMVPAMVAVFSFAAHRETREVATAVAASAVLPAASSLLFGAGSWLESGTASTVVFPLLASAFGTAVRNRRAYLAAVEERARRAEESRESEARRRVAEERVRIARDLHDVVAHHITLVHAQASVAALFFDSRPDEARASLGQLTENTSSALDELRATVGLLRETGDRGAPLAPPPGLAELPALADSFRHAGLAVSVHRSGRARPLSPGADLTAHRIVQEALTNVTKHAGTGAARVDLAYGHDRLTITVTDDGRRADAAGDRPPGHGLIGMRERATAAGGRLSAGPRPEGGFRVAAELPLPPAREAAGTNTETGTAP</sequence>
<reference evidence="14" key="1">
    <citation type="submission" date="2023-07" db="EMBL/GenBank/DDBJ databases">
        <title>30 novel species of actinomycetes from the DSMZ collection.</title>
        <authorList>
            <person name="Nouioui I."/>
        </authorList>
    </citation>
    <scope>NUCLEOTIDE SEQUENCE [LARGE SCALE GENOMIC DNA]</scope>
    <source>
        <strain evidence="14">DSM 41886</strain>
    </source>
</reference>
<evidence type="ECO:0000259" key="11">
    <source>
        <dbReference type="Pfam" id="PF02518"/>
    </source>
</evidence>
<keyword evidence="10" id="KW-0812">Transmembrane</keyword>
<feature type="transmembrane region" description="Helical" evidence="10">
    <location>
        <begin position="88"/>
        <end position="105"/>
    </location>
</feature>
<dbReference type="GO" id="GO:0016301">
    <property type="term" value="F:kinase activity"/>
    <property type="evidence" value="ECO:0007669"/>
    <property type="project" value="UniProtKB-KW"/>
</dbReference>
<name>A0ABU2S488_9ACTN</name>
<evidence type="ECO:0000256" key="6">
    <source>
        <dbReference type="ARBA" id="ARBA00022777"/>
    </source>
</evidence>
<feature type="transmembrane region" description="Helical" evidence="10">
    <location>
        <begin position="112"/>
        <end position="133"/>
    </location>
</feature>
<feature type="transmembrane region" description="Helical" evidence="10">
    <location>
        <begin position="139"/>
        <end position="157"/>
    </location>
</feature>
<dbReference type="RefSeq" id="WP_311618105.1">
    <property type="nucleotide sequence ID" value="NZ_JAVREV010000007.1"/>
</dbReference>
<feature type="domain" description="Signal transduction histidine kinase subgroup 3 dimerisation and phosphoacceptor" evidence="12">
    <location>
        <begin position="189"/>
        <end position="254"/>
    </location>
</feature>
<evidence type="ECO:0000259" key="12">
    <source>
        <dbReference type="Pfam" id="PF07730"/>
    </source>
</evidence>
<evidence type="ECO:0000256" key="9">
    <source>
        <dbReference type="SAM" id="MobiDB-lite"/>
    </source>
</evidence>
<dbReference type="InterPro" id="IPR050482">
    <property type="entry name" value="Sensor_HK_TwoCompSys"/>
</dbReference>
<dbReference type="PANTHER" id="PTHR24421">
    <property type="entry name" value="NITRATE/NITRITE SENSOR PROTEIN NARX-RELATED"/>
    <property type="match status" value="1"/>
</dbReference>
<feature type="compositionally biased region" description="Low complexity" evidence="9">
    <location>
        <begin position="384"/>
        <end position="406"/>
    </location>
</feature>
<dbReference type="CDD" id="cd16917">
    <property type="entry name" value="HATPase_UhpB-NarQ-NarX-like"/>
    <property type="match status" value="1"/>
</dbReference>
<evidence type="ECO:0000313" key="13">
    <source>
        <dbReference type="EMBL" id="MDT0443799.1"/>
    </source>
</evidence>
<comment type="catalytic activity">
    <reaction evidence="1">
        <text>ATP + protein L-histidine = ADP + protein N-phospho-L-histidine.</text>
        <dbReference type="EC" id="2.7.13.3"/>
    </reaction>
</comment>
<dbReference type="InterPro" id="IPR036890">
    <property type="entry name" value="HATPase_C_sf"/>
</dbReference>
<keyword evidence="3" id="KW-0597">Phosphoprotein</keyword>
<evidence type="ECO:0000313" key="14">
    <source>
        <dbReference type="Proteomes" id="UP001183615"/>
    </source>
</evidence>